<dbReference type="CDD" id="cd01335">
    <property type="entry name" value="Radical_SAM"/>
    <property type="match status" value="1"/>
</dbReference>
<evidence type="ECO:0000256" key="5">
    <source>
        <dbReference type="ARBA" id="ARBA00023014"/>
    </source>
</evidence>
<dbReference type="SFLD" id="SFLDG01082">
    <property type="entry name" value="B12-binding_domain_containing"/>
    <property type="match status" value="1"/>
</dbReference>
<dbReference type="Proteomes" id="UP000565262">
    <property type="component" value="Unassembled WGS sequence"/>
</dbReference>
<dbReference type="EMBL" id="JACJFM010000015">
    <property type="protein sequence ID" value="MBB1487461.1"/>
    <property type="molecule type" value="Genomic_DNA"/>
</dbReference>
<dbReference type="PANTHER" id="PTHR43409:SF4">
    <property type="entry name" value="RADICAL SAM SUPERFAMILY PROTEIN"/>
    <property type="match status" value="1"/>
</dbReference>
<comment type="cofactor">
    <cofactor evidence="1">
        <name>[4Fe-4S] cluster</name>
        <dbReference type="ChEBI" id="CHEBI:49883"/>
    </cofactor>
</comment>
<protein>
    <submittedName>
        <fullName evidence="7">Radical SAM protein</fullName>
    </submittedName>
</protein>
<keyword evidence="4" id="KW-0408">Iron</keyword>
<sequence length="299" mass="34140">MFYNDDFPIQYIDPVYRPPSEARSLIIPVTNGCSWNKCSFCEMYTDEQKRFYVRKEHEILEEITKSGQVLQDVNRVFLGDGDAMVLSFRRLKTILLELNNAFPDLKRVSAYCLPGNIKNKTIKELEDLKNLGLSMLYVGFESGDDEVLKRINKGESSLSIFEAMEKIKQAGITSSVMIINGLGGVDMSEQHAVNSAALVNKIQPEYLSSLVLTFHKGPQRFRKEFGTVFQPLNSVQLLHEMHSFIKELNLRKTIYRSDHVSNLLPLKGTLGKDKNRLLSEIELAEKQLGYRSLINLKQI</sequence>
<organism evidence="7 8">
    <name type="scientific">Oceanospirillum sediminis</name>
    <dbReference type="NCBI Taxonomy" id="2760088"/>
    <lineage>
        <taxon>Bacteria</taxon>
        <taxon>Pseudomonadati</taxon>
        <taxon>Pseudomonadota</taxon>
        <taxon>Gammaproteobacteria</taxon>
        <taxon>Oceanospirillales</taxon>
        <taxon>Oceanospirillaceae</taxon>
        <taxon>Oceanospirillum</taxon>
    </lineage>
</organism>
<dbReference type="PROSITE" id="PS51918">
    <property type="entry name" value="RADICAL_SAM"/>
    <property type="match status" value="1"/>
</dbReference>
<dbReference type="SMART" id="SM00729">
    <property type="entry name" value="Elp3"/>
    <property type="match status" value="1"/>
</dbReference>
<dbReference type="RefSeq" id="WP_182809241.1">
    <property type="nucleotide sequence ID" value="NZ_JACJFM010000015.1"/>
</dbReference>
<keyword evidence="8" id="KW-1185">Reference proteome</keyword>
<dbReference type="SFLD" id="SFLDG01095">
    <property type="entry name" value="Uncharacterised_Radical_SAM_Su"/>
    <property type="match status" value="1"/>
</dbReference>
<evidence type="ECO:0000256" key="3">
    <source>
        <dbReference type="ARBA" id="ARBA00022723"/>
    </source>
</evidence>
<name>A0A839IRB5_9GAMM</name>
<dbReference type="SUPFAM" id="SSF102114">
    <property type="entry name" value="Radical SAM enzymes"/>
    <property type="match status" value="1"/>
</dbReference>
<keyword evidence="5" id="KW-0411">Iron-sulfur</keyword>
<evidence type="ECO:0000256" key="4">
    <source>
        <dbReference type="ARBA" id="ARBA00023004"/>
    </source>
</evidence>
<proteinExistence type="predicted"/>
<reference evidence="7 8" key="1">
    <citation type="submission" date="2020-08" db="EMBL/GenBank/DDBJ databases">
        <title>Oceanospirillum sp. nov. isolated from marine sediment.</title>
        <authorList>
            <person name="Ji X."/>
        </authorList>
    </citation>
    <scope>NUCLEOTIDE SEQUENCE [LARGE SCALE GENOMIC DNA]</scope>
    <source>
        <strain evidence="7 8">D5</strain>
    </source>
</reference>
<dbReference type="GO" id="GO:0003824">
    <property type="term" value="F:catalytic activity"/>
    <property type="evidence" value="ECO:0007669"/>
    <property type="project" value="InterPro"/>
</dbReference>
<gene>
    <name evidence="7" type="ORF">H4O21_12670</name>
</gene>
<evidence type="ECO:0000256" key="2">
    <source>
        <dbReference type="ARBA" id="ARBA00022691"/>
    </source>
</evidence>
<evidence type="ECO:0000256" key="1">
    <source>
        <dbReference type="ARBA" id="ARBA00001966"/>
    </source>
</evidence>
<evidence type="ECO:0000259" key="6">
    <source>
        <dbReference type="PROSITE" id="PS51918"/>
    </source>
</evidence>
<accession>A0A839IRB5</accession>
<dbReference type="PANTHER" id="PTHR43409">
    <property type="entry name" value="ANAEROBIC MAGNESIUM-PROTOPORPHYRIN IX MONOMETHYL ESTER CYCLASE-RELATED"/>
    <property type="match status" value="1"/>
</dbReference>
<keyword evidence="3" id="KW-0479">Metal-binding</keyword>
<dbReference type="Pfam" id="PF04055">
    <property type="entry name" value="Radical_SAM"/>
    <property type="match status" value="1"/>
</dbReference>
<dbReference type="AlphaFoldDB" id="A0A839IRB5"/>
<dbReference type="GO" id="GO:0051536">
    <property type="term" value="F:iron-sulfur cluster binding"/>
    <property type="evidence" value="ECO:0007669"/>
    <property type="project" value="UniProtKB-KW"/>
</dbReference>
<dbReference type="SFLD" id="SFLDS00029">
    <property type="entry name" value="Radical_SAM"/>
    <property type="match status" value="2"/>
</dbReference>
<comment type="caution">
    <text evidence="7">The sequence shown here is derived from an EMBL/GenBank/DDBJ whole genome shotgun (WGS) entry which is preliminary data.</text>
</comment>
<dbReference type="InterPro" id="IPR007197">
    <property type="entry name" value="rSAM"/>
</dbReference>
<dbReference type="InterPro" id="IPR013785">
    <property type="entry name" value="Aldolase_TIM"/>
</dbReference>
<evidence type="ECO:0000313" key="7">
    <source>
        <dbReference type="EMBL" id="MBB1487461.1"/>
    </source>
</evidence>
<dbReference type="InterPro" id="IPR058240">
    <property type="entry name" value="rSAM_sf"/>
</dbReference>
<dbReference type="InterPro" id="IPR006638">
    <property type="entry name" value="Elp3/MiaA/NifB-like_rSAM"/>
</dbReference>
<dbReference type="GO" id="GO:0046872">
    <property type="term" value="F:metal ion binding"/>
    <property type="evidence" value="ECO:0007669"/>
    <property type="project" value="UniProtKB-KW"/>
</dbReference>
<keyword evidence="2" id="KW-0949">S-adenosyl-L-methionine</keyword>
<evidence type="ECO:0000313" key="8">
    <source>
        <dbReference type="Proteomes" id="UP000565262"/>
    </source>
</evidence>
<dbReference type="InterPro" id="IPR051198">
    <property type="entry name" value="BchE-like"/>
</dbReference>
<feature type="domain" description="Radical SAM core" evidence="6">
    <location>
        <begin position="19"/>
        <end position="251"/>
    </location>
</feature>
<dbReference type="Gene3D" id="3.20.20.70">
    <property type="entry name" value="Aldolase class I"/>
    <property type="match status" value="1"/>
</dbReference>